<dbReference type="EMBL" id="CP071868">
    <property type="protein sequence ID" value="QTE28966.1"/>
    <property type="molecule type" value="Genomic_DNA"/>
</dbReference>
<dbReference type="AlphaFoldDB" id="A0A8A4ZEJ2"/>
<name>A0A8A4ZEJ2_9MICO</name>
<dbReference type="RefSeq" id="WP_227423221.1">
    <property type="nucleotide sequence ID" value="NZ_CP071868.1"/>
</dbReference>
<proteinExistence type="predicted"/>
<gene>
    <name evidence="2" type="ORF">J4E96_16850</name>
</gene>
<keyword evidence="1" id="KW-1133">Transmembrane helix</keyword>
<keyword evidence="3" id="KW-1185">Reference proteome</keyword>
<dbReference type="Proteomes" id="UP000663937">
    <property type="component" value="Chromosome"/>
</dbReference>
<feature type="transmembrane region" description="Helical" evidence="1">
    <location>
        <begin position="192"/>
        <end position="211"/>
    </location>
</feature>
<keyword evidence="1" id="KW-0472">Membrane</keyword>
<feature type="transmembrane region" description="Helical" evidence="1">
    <location>
        <begin position="148"/>
        <end position="172"/>
    </location>
</feature>
<evidence type="ECO:0000256" key="1">
    <source>
        <dbReference type="SAM" id="Phobius"/>
    </source>
</evidence>
<organism evidence="2 3">
    <name type="scientific">Pengzhenrongella sicca</name>
    <dbReference type="NCBI Taxonomy" id="2819238"/>
    <lineage>
        <taxon>Bacteria</taxon>
        <taxon>Bacillati</taxon>
        <taxon>Actinomycetota</taxon>
        <taxon>Actinomycetes</taxon>
        <taxon>Micrococcales</taxon>
        <taxon>Pengzhenrongella</taxon>
    </lineage>
</organism>
<feature type="transmembrane region" description="Helical" evidence="1">
    <location>
        <begin position="35"/>
        <end position="56"/>
    </location>
</feature>
<accession>A0A8A4ZEJ2</accession>
<dbReference type="InterPro" id="IPR021315">
    <property type="entry name" value="Gap/Sap"/>
</dbReference>
<reference evidence="2" key="1">
    <citation type="submission" date="2021-03" db="EMBL/GenBank/DDBJ databases">
        <title>Pengzhenrongella sicca gen. nov., sp. nov., a new member of suborder Micrococcineae isolated from High-Arctic tundra soil.</title>
        <authorList>
            <person name="Peng F."/>
        </authorList>
    </citation>
    <scope>NUCLEOTIDE SEQUENCE</scope>
    <source>
        <strain evidence="2">LRZ-2</strain>
    </source>
</reference>
<protein>
    <submittedName>
        <fullName evidence="2">GAP family protein</fullName>
    </submittedName>
</protein>
<evidence type="ECO:0000313" key="2">
    <source>
        <dbReference type="EMBL" id="QTE28966.1"/>
    </source>
</evidence>
<feature type="transmembrane region" description="Helical" evidence="1">
    <location>
        <begin position="6"/>
        <end position="28"/>
    </location>
</feature>
<feature type="transmembrane region" description="Helical" evidence="1">
    <location>
        <begin position="68"/>
        <end position="85"/>
    </location>
</feature>
<dbReference type="Pfam" id="PF11139">
    <property type="entry name" value="SfLAP"/>
    <property type="match status" value="1"/>
</dbReference>
<dbReference type="KEGG" id="psic:J4E96_16850"/>
<sequence>MGETFALALAIAASPFPVVPAILLLFTARPRPTSLAFLGGWFGGIGLVAAVFALLADGISTGGDSPTWLSGVRIVVGAALVAYGVRQWITRGAAGELPGWLRSIDSATPRTALRVALLLSVANPKVVLLAAAAGIDIGAAGRPVAAELALVVVFTAVASISVAVPVLAHAIFGARVLPPLQAAKDWLLRNNAAVMAVVLAVIGLVLITNGVSGL</sequence>
<evidence type="ECO:0000313" key="3">
    <source>
        <dbReference type="Proteomes" id="UP000663937"/>
    </source>
</evidence>
<keyword evidence="1" id="KW-0812">Transmembrane</keyword>